<dbReference type="Gene3D" id="3.40.50.2000">
    <property type="entry name" value="Glycogen Phosphorylase B"/>
    <property type="match status" value="1"/>
</dbReference>
<evidence type="ECO:0008006" key="3">
    <source>
        <dbReference type="Google" id="ProtNLM"/>
    </source>
</evidence>
<evidence type="ECO:0000313" key="1">
    <source>
        <dbReference type="EMBL" id="SHH57791.1"/>
    </source>
</evidence>
<dbReference type="RefSeq" id="WP_073196293.1">
    <property type="nucleotide sequence ID" value="NZ_FQXO01000028.1"/>
</dbReference>
<protein>
    <recommendedName>
        <fullName evidence="3">Glycosyl transferases group 1</fullName>
    </recommendedName>
</protein>
<dbReference type="EMBL" id="FQXO01000028">
    <property type="protein sequence ID" value="SHH57791.1"/>
    <property type="molecule type" value="Genomic_DNA"/>
</dbReference>
<accession>A0A1M5U4K0</accession>
<keyword evidence="2" id="KW-1185">Reference proteome</keyword>
<name>A0A1M5U4K0_9FIRM</name>
<reference evidence="2" key="1">
    <citation type="submission" date="2016-11" db="EMBL/GenBank/DDBJ databases">
        <authorList>
            <person name="Varghese N."/>
            <person name="Submissions S."/>
        </authorList>
    </citation>
    <scope>NUCLEOTIDE SEQUENCE [LARGE SCALE GENOMIC DNA]</scope>
    <source>
        <strain evidence="2">DSM 13643</strain>
    </source>
</reference>
<dbReference type="AlphaFoldDB" id="A0A1M5U4K0"/>
<evidence type="ECO:0000313" key="2">
    <source>
        <dbReference type="Proteomes" id="UP000183967"/>
    </source>
</evidence>
<sequence>MDSTINNTKIDINIIKHQMPEITIVFPPLLDWYLLYQRPQQLATAFSKIYNVRCIYISNEMYKKLNRPILKVNDNLFVVRINTDYSQLVKGKKILWFSYPKHYKYITEGFDFVVFDGVDVPADEFLFWTVDLKRAIDCANIIACTSELLYKLYRKYNKPIFMCANAADYEHFKIAQEKLPKPSDFPTIKSNEKVIGYYGALASWLDYKLISKISDRYKVILIGRNKYYKKVIEHPNLIILEHKDYLQLPYYLSHFDLAMIPFKLTRMINGCDPIKYYEFISAGKPVVSTEIYEIKRKYSEITYFMNYNNCYQIIERAIKEDCLSKKLERIDIAKENTWDIRAKKSYDEIIKYLFLD</sequence>
<dbReference type="OrthoDB" id="9816564at2"/>
<gene>
    <name evidence="1" type="ORF">SAMN02745135_01258</name>
</gene>
<proteinExistence type="predicted"/>
<dbReference type="Proteomes" id="UP000183967">
    <property type="component" value="Unassembled WGS sequence"/>
</dbReference>
<dbReference type="SUPFAM" id="SSF53756">
    <property type="entry name" value="UDP-Glycosyltransferase/glycogen phosphorylase"/>
    <property type="match status" value="1"/>
</dbReference>
<organism evidence="1 2">
    <name type="scientific">Caloranaerobacter azorensis DSM 13643</name>
    <dbReference type="NCBI Taxonomy" id="1121264"/>
    <lineage>
        <taxon>Bacteria</taxon>
        <taxon>Bacillati</taxon>
        <taxon>Bacillota</taxon>
        <taxon>Tissierellia</taxon>
        <taxon>Tissierellales</taxon>
        <taxon>Thermohalobacteraceae</taxon>
        <taxon>Caloranaerobacter</taxon>
    </lineage>
</organism>